<protein>
    <recommendedName>
        <fullName evidence="3">Glycosyl transferase family 1 domain-containing protein</fullName>
    </recommendedName>
</protein>
<name>A0A1F5EY82_9BACT</name>
<evidence type="ECO:0000313" key="1">
    <source>
        <dbReference type="EMBL" id="OGD72342.1"/>
    </source>
</evidence>
<evidence type="ECO:0008006" key="3">
    <source>
        <dbReference type="Google" id="ProtNLM"/>
    </source>
</evidence>
<evidence type="ECO:0000313" key="2">
    <source>
        <dbReference type="Proteomes" id="UP000177187"/>
    </source>
</evidence>
<organism evidence="1 2">
    <name type="scientific">Candidatus Coatesbacteria bacterium RBG_13_66_14</name>
    <dbReference type="NCBI Taxonomy" id="1817816"/>
    <lineage>
        <taxon>Bacteria</taxon>
        <taxon>Candidatus Coatesiibacteriota</taxon>
    </lineage>
</organism>
<dbReference type="EMBL" id="MFAF01000125">
    <property type="protein sequence ID" value="OGD72342.1"/>
    <property type="molecule type" value="Genomic_DNA"/>
</dbReference>
<dbReference type="SUPFAM" id="SSF53756">
    <property type="entry name" value="UDP-Glycosyltransferase/glycogen phosphorylase"/>
    <property type="match status" value="1"/>
</dbReference>
<comment type="caution">
    <text evidence="1">The sequence shown here is derived from an EMBL/GenBank/DDBJ whole genome shotgun (WGS) entry which is preliminary data.</text>
</comment>
<dbReference type="STRING" id="1817816.A2Y64_00540"/>
<dbReference type="Proteomes" id="UP000177187">
    <property type="component" value="Unassembled WGS sequence"/>
</dbReference>
<accession>A0A1F5EY82</accession>
<gene>
    <name evidence="1" type="ORF">A2Y64_00540</name>
</gene>
<dbReference type="AlphaFoldDB" id="A0A1F5EY82"/>
<proteinExistence type="predicted"/>
<sequence>MLARAGALPEVAGDAASYCDPASVDDVRRALRRVLEDAAFAENLRRLGLERTRRTWADVAEDHLKLYEQIINLTR</sequence>
<dbReference type="Gene3D" id="3.40.50.2000">
    <property type="entry name" value="Glycogen Phosphorylase B"/>
    <property type="match status" value="1"/>
</dbReference>
<reference evidence="1 2" key="1">
    <citation type="journal article" date="2016" name="Nat. Commun.">
        <title>Thousands of microbial genomes shed light on interconnected biogeochemical processes in an aquifer system.</title>
        <authorList>
            <person name="Anantharaman K."/>
            <person name="Brown C.T."/>
            <person name="Hug L.A."/>
            <person name="Sharon I."/>
            <person name="Castelle C.J."/>
            <person name="Probst A.J."/>
            <person name="Thomas B.C."/>
            <person name="Singh A."/>
            <person name="Wilkins M.J."/>
            <person name="Karaoz U."/>
            <person name="Brodie E.L."/>
            <person name="Williams K.H."/>
            <person name="Hubbard S.S."/>
            <person name="Banfield J.F."/>
        </authorList>
    </citation>
    <scope>NUCLEOTIDE SEQUENCE [LARGE SCALE GENOMIC DNA]</scope>
</reference>